<keyword evidence="4 7" id="KW-0799">Topoisomerase</keyword>
<feature type="region of interest" description="Disordered" evidence="8">
    <location>
        <begin position="930"/>
        <end position="963"/>
    </location>
</feature>
<dbReference type="InterPro" id="IPR013760">
    <property type="entry name" value="Topo_IIA-like_dom_sf"/>
</dbReference>
<dbReference type="NCBIfam" id="NF004044">
    <property type="entry name" value="PRK05561.1"/>
    <property type="match status" value="1"/>
</dbReference>
<dbReference type="PANTHER" id="PTHR43493">
    <property type="entry name" value="DNA GYRASE/TOPOISOMERASE SUBUNIT A"/>
    <property type="match status" value="1"/>
</dbReference>
<comment type="catalytic activity">
    <reaction evidence="1 7">
        <text>ATP-dependent breakage, passage and rejoining of double-stranded DNA.</text>
        <dbReference type="EC" id="5.6.2.2"/>
    </reaction>
</comment>
<evidence type="ECO:0000256" key="3">
    <source>
        <dbReference type="ARBA" id="ARBA00012895"/>
    </source>
</evidence>
<evidence type="ECO:0000313" key="11">
    <source>
        <dbReference type="Proteomes" id="UP000609651"/>
    </source>
</evidence>
<accession>A0ABX1VDJ9</accession>
<evidence type="ECO:0000256" key="2">
    <source>
        <dbReference type="ARBA" id="ARBA00008263"/>
    </source>
</evidence>
<proteinExistence type="inferred from homology"/>
<comment type="similarity">
    <text evidence="2">Belongs to the type II topoisomerase GyrA/ParC subunit family.</text>
</comment>
<dbReference type="Gene3D" id="3.30.1360.40">
    <property type="match status" value="1"/>
</dbReference>
<dbReference type="EC" id="5.6.2.2" evidence="3"/>
<dbReference type="SUPFAM" id="SSF56719">
    <property type="entry name" value="Type II DNA topoisomerase"/>
    <property type="match status" value="1"/>
</dbReference>
<sequence length="963" mass="105320">MADDTPEPDPNATTGQDALTGDQIVEERPDPALSGNVGNVRPLDIQDEMRTSYLTYAMSVIVSRALPDVRDGLKPSQRRILVAMRDLNLNPGGSTTKCSKIVGQTMGSYHPHGDGAIYPTLARMAQPWVMRGELIAKQGNFGSLAGLPPAQMRYTEAKMSSLATELLRDIDKDTVDFVQTYDQKGTEPTVLPSRYPNLLVNGSTGIAVGMATSIPPHNLGEVCRGVAALIDDPMLSVEGLMEHIPGPDFPTGGVICGRMGILQGYRTGRSTLTLRARTRFETKGRQETIVVTEIPYMETRDRIREKLEQVAKEGRVEGISRVTDFTDRKTAPWQAEIHIDLKRDADRDVVLNQLFKFSPLQSTVSVILLALVGQRPKTLSLREILLEFVRHRVDVIRRRTEHQLAAAKARKHTVEGLLIAQSNIDEVIKTIRASPSRDEARNRLQDIQVPAELIARALGDGFDLFLEEKGKADTYSLSRKQADAIVSMQLGSLANLEREQLGGEYAELIDSIREFLRLLSDETHLRAVVKADMLELAERFGDERRTEIDPTELGNVDIGDLIAEEPMVVTISSRGYVKRTPLSVYQAQNRGGKGVKGTKTDEEDPVEHLFVSSTHDWLLFFTDKGKVYWRKVYDLPFGSRIAKGRALVNLLQLSDAGENVANCLAVGEFPDDQYLIMATRNGTVKKTALSAYGRPLRGGIIAINLDEGDELIDVRIVREGDDVVLATKTGMSIRFSHEDARPMGRATRGVRGINLQQDDEVVGLVVADPDLRLLTLSEKGLGKRTPFGLGELPDASDDAEEDDATDGSDAADDESGENGDAPVASGNARYRRQKRGGKGLRDLKVTAKTGPVISVAAVADDDEVLMMTAAGKIQRIRARDIRETGRNAQGVRCIRLDSGDTLASVARIPAELVEAELTDAEVAVETEGVVEPALERPADEPVAVPPPADVVVDPTAESDESDD</sequence>
<feature type="domain" description="Topo IIA-type catalytic" evidence="9">
    <location>
        <begin position="66"/>
        <end position="561"/>
    </location>
</feature>
<dbReference type="InterPro" id="IPR035516">
    <property type="entry name" value="Gyrase/topoIV_suA_C"/>
</dbReference>
<dbReference type="InterPro" id="IPR002205">
    <property type="entry name" value="Topo_IIA_dom_A"/>
</dbReference>
<dbReference type="Gene3D" id="1.10.268.10">
    <property type="entry name" value="Topoisomerase, domain 3"/>
    <property type="match status" value="1"/>
</dbReference>
<keyword evidence="6 7" id="KW-0413">Isomerase</keyword>
<evidence type="ECO:0000256" key="8">
    <source>
        <dbReference type="SAM" id="MobiDB-lite"/>
    </source>
</evidence>
<dbReference type="Pfam" id="PF00521">
    <property type="entry name" value="DNA_topoisoIV"/>
    <property type="match status" value="1"/>
</dbReference>
<dbReference type="NCBIfam" id="NF004043">
    <property type="entry name" value="PRK05560.1"/>
    <property type="match status" value="1"/>
</dbReference>
<evidence type="ECO:0000256" key="4">
    <source>
        <dbReference type="ARBA" id="ARBA00023029"/>
    </source>
</evidence>
<feature type="region of interest" description="Disordered" evidence="8">
    <location>
        <begin position="785"/>
        <end position="836"/>
    </location>
</feature>
<evidence type="ECO:0000313" key="10">
    <source>
        <dbReference type="EMBL" id="NNJ26036.1"/>
    </source>
</evidence>
<dbReference type="GO" id="GO:0003918">
    <property type="term" value="F:DNA topoisomerase type II (double strand cut, ATP-hydrolyzing) activity"/>
    <property type="evidence" value="ECO:0007669"/>
    <property type="project" value="UniProtKB-EC"/>
</dbReference>
<keyword evidence="5 7" id="KW-0238">DNA-binding</keyword>
<dbReference type="InterPro" id="IPR013758">
    <property type="entry name" value="Topo_IIA_A/C_ab"/>
</dbReference>
<name>A0ABX1VDJ9_9PLAN</name>
<evidence type="ECO:0000256" key="5">
    <source>
        <dbReference type="ARBA" id="ARBA00023125"/>
    </source>
</evidence>
<reference evidence="10 11" key="1">
    <citation type="journal article" date="2020" name="Syst. Appl. Microbiol.">
        <title>Alienimonas chondri sp. nov., a novel planctomycete isolated from the biofilm of the red alga Chondrus crispus.</title>
        <authorList>
            <person name="Vitorino I."/>
            <person name="Albuquerque L."/>
            <person name="Wiegand S."/>
            <person name="Kallscheuer N."/>
            <person name="da Costa M.S."/>
            <person name="Lobo-da-Cunha A."/>
            <person name="Jogler C."/>
            <person name="Lage O.M."/>
        </authorList>
    </citation>
    <scope>NUCLEOTIDE SEQUENCE [LARGE SCALE GENOMIC DNA]</scope>
    <source>
        <strain evidence="10 11">LzC2</strain>
    </source>
</reference>
<dbReference type="InterPro" id="IPR006691">
    <property type="entry name" value="GyrA/parC_rep"/>
</dbReference>
<gene>
    <name evidence="10" type="primary">gyrA_1</name>
    <name evidence="10" type="ORF">LzC2_21150</name>
</gene>
<evidence type="ECO:0000256" key="7">
    <source>
        <dbReference type="PROSITE-ProRule" id="PRU01384"/>
    </source>
</evidence>
<dbReference type="SMART" id="SM00434">
    <property type="entry name" value="TOP4c"/>
    <property type="match status" value="1"/>
</dbReference>
<protein>
    <recommendedName>
        <fullName evidence="3">DNA topoisomerase (ATP-hydrolyzing)</fullName>
        <ecNumber evidence="3">5.6.2.2</ecNumber>
    </recommendedName>
</protein>
<feature type="compositionally biased region" description="Acidic residues" evidence="8">
    <location>
        <begin position="794"/>
        <end position="817"/>
    </location>
</feature>
<dbReference type="Gene3D" id="2.120.10.90">
    <property type="entry name" value="DNA gyrase/topoisomerase IV, subunit A, C-terminal"/>
    <property type="match status" value="1"/>
</dbReference>
<feature type="region of interest" description="Disordered" evidence="8">
    <location>
        <begin position="1"/>
        <end position="39"/>
    </location>
</feature>
<dbReference type="PROSITE" id="PS52040">
    <property type="entry name" value="TOPO_IIA"/>
    <property type="match status" value="1"/>
</dbReference>
<dbReference type="InterPro" id="IPR013757">
    <property type="entry name" value="Topo_IIA_A_a_sf"/>
</dbReference>
<dbReference type="Gene3D" id="3.90.199.10">
    <property type="entry name" value="Topoisomerase II, domain 5"/>
    <property type="match status" value="1"/>
</dbReference>
<organism evidence="10 11">
    <name type="scientific">Alienimonas chondri</name>
    <dbReference type="NCBI Taxonomy" id="2681879"/>
    <lineage>
        <taxon>Bacteria</taxon>
        <taxon>Pseudomonadati</taxon>
        <taxon>Planctomycetota</taxon>
        <taxon>Planctomycetia</taxon>
        <taxon>Planctomycetales</taxon>
        <taxon>Planctomycetaceae</taxon>
        <taxon>Alienimonas</taxon>
    </lineage>
</organism>
<evidence type="ECO:0000256" key="1">
    <source>
        <dbReference type="ARBA" id="ARBA00000185"/>
    </source>
</evidence>
<dbReference type="NCBIfam" id="TIGR01063">
    <property type="entry name" value="gyrA"/>
    <property type="match status" value="1"/>
</dbReference>
<dbReference type="PANTHER" id="PTHR43493:SF5">
    <property type="entry name" value="DNA GYRASE SUBUNIT A, CHLOROPLASTIC_MITOCHONDRIAL"/>
    <property type="match status" value="1"/>
</dbReference>
<dbReference type="CDD" id="cd00187">
    <property type="entry name" value="TOP4c"/>
    <property type="match status" value="1"/>
</dbReference>
<feature type="active site" description="O-(5'-phospho-DNA)-tyrosine intermediate" evidence="7">
    <location>
        <position position="154"/>
    </location>
</feature>
<dbReference type="Pfam" id="PF03989">
    <property type="entry name" value="DNA_gyraseA_C"/>
    <property type="match status" value="6"/>
</dbReference>
<comment type="caution">
    <text evidence="10">The sequence shown here is derived from an EMBL/GenBank/DDBJ whole genome shotgun (WGS) entry which is preliminary data.</text>
</comment>
<dbReference type="SUPFAM" id="SSF101904">
    <property type="entry name" value="GyrA/ParC C-terminal domain-like"/>
    <property type="match status" value="2"/>
</dbReference>
<dbReference type="Proteomes" id="UP000609651">
    <property type="component" value="Unassembled WGS sequence"/>
</dbReference>
<dbReference type="InterPro" id="IPR050220">
    <property type="entry name" value="Type_II_DNA_Topoisomerases"/>
</dbReference>
<evidence type="ECO:0000256" key="6">
    <source>
        <dbReference type="ARBA" id="ARBA00023235"/>
    </source>
</evidence>
<dbReference type="EMBL" id="WTPX01000059">
    <property type="protein sequence ID" value="NNJ26036.1"/>
    <property type="molecule type" value="Genomic_DNA"/>
</dbReference>
<evidence type="ECO:0000259" key="9">
    <source>
        <dbReference type="PROSITE" id="PS52040"/>
    </source>
</evidence>
<keyword evidence="11" id="KW-1185">Reference proteome</keyword>